<dbReference type="InterPro" id="IPR017871">
    <property type="entry name" value="ABC_transporter-like_CS"/>
</dbReference>
<keyword evidence="5" id="KW-0547">Nucleotide-binding</keyword>
<dbReference type="SUPFAM" id="SSF52540">
    <property type="entry name" value="P-loop containing nucleoside triphosphate hydrolases"/>
    <property type="match status" value="1"/>
</dbReference>
<keyword evidence="9" id="KW-1185">Reference proteome</keyword>
<evidence type="ECO:0000256" key="5">
    <source>
        <dbReference type="ARBA" id="ARBA00022741"/>
    </source>
</evidence>
<comment type="caution">
    <text evidence="8">The sequence shown here is derived from an EMBL/GenBank/DDBJ whole genome shotgun (WGS) entry which is preliminary data.</text>
</comment>
<dbReference type="Pfam" id="PF08352">
    <property type="entry name" value="oligo_HPY"/>
    <property type="match status" value="1"/>
</dbReference>
<proteinExistence type="inferred from homology"/>
<dbReference type="PROSITE" id="PS50893">
    <property type="entry name" value="ABC_TRANSPORTER_2"/>
    <property type="match status" value="1"/>
</dbReference>
<reference evidence="9" key="1">
    <citation type="submission" date="2020-01" db="EMBL/GenBank/DDBJ databases">
        <authorList>
            <person name="Fang Y."/>
            <person name="Sun R."/>
            <person name="Nie L."/>
            <person name="He J."/>
            <person name="Hao L."/>
            <person name="Wang L."/>
            <person name="Su S."/>
            <person name="Lv E."/>
            <person name="Zhang Z."/>
            <person name="Xie R."/>
            <person name="Liu H."/>
        </authorList>
    </citation>
    <scope>NUCLEOTIDE SEQUENCE [LARGE SCALE GENOMIC DNA]</scope>
    <source>
        <strain evidence="9">XCT-53</strain>
    </source>
</reference>
<accession>A0A7X5J870</accession>
<dbReference type="GO" id="GO:0055085">
    <property type="term" value="P:transmembrane transport"/>
    <property type="evidence" value="ECO:0007669"/>
    <property type="project" value="UniProtKB-ARBA"/>
</dbReference>
<evidence type="ECO:0000256" key="4">
    <source>
        <dbReference type="ARBA" id="ARBA00022475"/>
    </source>
</evidence>
<dbReference type="FunFam" id="3.40.50.300:FF:000016">
    <property type="entry name" value="Oligopeptide ABC transporter ATP-binding component"/>
    <property type="match status" value="1"/>
</dbReference>
<evidence type="ECO:0000313" key="8">
    <source>
        <dbReference type="EMBL" id="NBN77577.1"/>
    </source>
</evidence>
<sequence length="278" mass="30182">MTAAPRTDAPALVDVRDLKVDYLTGTGTFTAVRGVSFQIAPGEILGLAGESGCGKSTIAFALMRLHKPPAFISGGSIRFDGRDVLALSPEELRAFRWSEAAMVFQSAMNSLNPVLTVFEQFHDMLKAHGPISKADARARAAEMLAMVGIAADRLDSYPHQLSGGMRQRVVLALGLTLRPRLVIMDEPTTALDVIVQREILQQVVALKEKLGFSVLFITHDLALMAQIADRIAVMLRGEIVEIGETDQMVNAPRHDYTRALWEAMPILSAPAEKGLVHG</sequence>
<evidence type="ECO:0000256" key="3">
    <source>
        <dbReference type="ARBA" id="ARBA00022448"/>
    </source>
</evidence>
<organism evidence="8 9">
    <name type="scientific">Pannonibacter tanglangensis</name>
    <dbReference type="NCBI Taxonomy" id="2750084"/>
    <lineage>
        <taxon>Bacteria</taxon>
        <taxon>Pseudomonadati</taxon>
        <taxon>Pseudomonadota</taxon>
        <taxon>Alphaproteobacteria</taxon>
        <taxon>Hyphomicrobiales</taxon>
        <taxon>Stappiaceae</taxon>
        <taxon>Pannonibacter</taxon>
    </lineage>
</organism>
<comment type="similarity">
    <text evidence="2">Belongs to the ABC transporter superfamily.</text>
</comment>
<evidence type="ECO:0000256" key="2">
    <source>
        <dbReference type="ARBA" id="ARBA00005417"/>
    </source>
</evidence>
<dbReference type="SMART" id="SM00382">
    <property type="entry name" value="AAA"/>
    <property type="match status" value="1"/>
</dbReference>
<dbReference type="GO" id="GO:0005886">
    <property type="term" value="C:plasma membrane"/>
    <property type="evidence" value="ECO:0007669"/>
    <property type="project" value="UniProtKB-SubCell"/>
</dbReference>
<evidence type="ECO:0000313" key="9">
    <source>
        <dbReference type="Proteomes" id="UP000586722"/>
    </source>
</evidence>
<evidence type="ECO:0000256" key="7">
    <source>
        <dbReference type="ARBA" id="ARBA00023136"/>
    </source>
</evidence>
<dbReference type="GO" id="GO:0016887">
    <property type="term" value="F:ATP hydrolysis activity"/>
    <property type="evidence" value="ECO:0007669"/>
    <property type="project" value="InterPro"/>
</dbReference>
<name>A0A7X5J870_9HYPH</name>
<dbReference type="GO" id="GO:0005524">
    <property type="term" value="F:ATP binding"/>
    <property type="evidence" value="ECO:0007669"/>
    <property type="project" value="UniProtKB-KW"/>
</dbReference>
<dbReference type="PANTHER" id="PTHR43297:SF2">
    <property type="entry name" value="DIPEPTIDE TRANSPORT ATP-BINDING PROTEIN DPPD"/>
    <property type="match status" value="1"/>
</dbReference>
<keyword evidence="7" id="KW-0472">Membrane</keyword>
<keyword evidence="6 8" id="KW-0067">ATP-binding</keyword>
<dbReference type="Pfam" id="PF00005">
    <property type="entry name" value="ABC_tran"/>
    <property type="match status" value="1"/>
</dbReference>
<dbReference type="EMBL" id="JAABLQ010000001">
    <property type="protein sequence ID" value="NBN77577.1"/>
    <property type="molecule type" value="Genomic_DNA"/>
</dbReference>
<dbReference type="RefSeq" id="WP_161675891.1">
    <property type="nucleotide sequence ID" value="NZ_JAABLP010000002.1"/>
</dbReference>
<evidence type="ECO:0000256" key="6">
    <source>
        <dbReference type="ARBA" id="ARBA00022840"/>
    </source>
</evidence>
<dbReference type="AlphaFoldDB" id="A0A7X5J870"/>
<gene>
    <name evidence="8" type="ORF">GWI72_04765</name>
</gene>
<dbReference type="Proteomes" id="UP000586722">
    <property type="component" value="Unassembled WGS sequence"/>
</dbReference>
<protein>
    <submittedName>
        <fullName evidence="8">ATP-binding cassette domain-containing protein</fullName>
    </submittedName>
</protein>
<keyword evidence="4" id="KW-1003">Cell membrane</keyword>
<keyword evidence="3" id="KW-0813">Transport</keyword>
<comment type="subcellular location">
    <subcellularLocation>
        <location evidence="1">Cell inner membrane</location>
        <topology evidence="1">Peripheral membrane protein</topology>
    </subcellularLocation>
</comment>
<dbReference type="PANTHER" id="PTHR43297">
    <property type="entry name" value="OLIGOPEPTIDE TRANSPORT ATP-BINDING PROTEIN APPD"/>
    <property type="match status" value="1"/>
</dbReference>
<dbReference type="InterPro" id="IPR003439">
    <property type="entry name" value="ABC_transporter-like_ATP-bd"/>
</dbReference>
<dbReference type="CDD" id="cd03257">
    <property type="entry name" value="ABC_NikE_OppD_transporters"/>
    <property type="match status" value="1"/>
</dbReference>
<dbReference type="InterPro" id="IPR050388">
    <property type="entry name" value="ABC_Ni/Peptide_Import"/>
</dbReference>
<dbReference type="InterPro" id="IPR013563">
    <property type="entry name" value="Oligopep_ABC_C"/>
</dbReference>
<evidence type="ECO:0000256" key="1">
    <source>
        <dbReference type="ARBA" id="ARBA00004417"/>
    </source>
</evidence>
<dbReference type="InterPro" id="IPR027417">
    <property type="entry name" value="P-loop_NTPase"/>
</dbReference>
<dbReference type="GO" id="GO:0015833">
    <property type="term" value="P:peptide transport"/>
    <property type="evidence" value="ECO:0007669"/>
    <property type="project" value="InterPro"/>
</dbReference>
<dbReference type="PROSITE" id="PS00211">
    <property type="entry name" value="ABC_TRANSPORTER_1"/>
    <property type="match status" value="1"/>
</dbReference>
<dbReference type="InterPro" id="IPR003593">
    <property type="entry name" value="AAA+_ATPase"/>
</dbReference>
<dbReference type="Gene3D" id="3.40.50.300">
    <property type="entry name" value="P-loop containing nucleotide triphosphate hydrolases"/>
    <property type="match status" value="1"/>
</dbReference>